<dbReference type="OrthoDB" id="9806170at2"/>
<evidence type="ECO:0000259" key="5">
    <source>
        <dbReference type="PROSITE" id="PS51671"/>
    </source>
</evidence>
<keyword evidence="2 3" id="KW-0378">Hydrolase</keyword>
<dbReference type="InterPro" id="IPR004810">
    <property type="entry name" value="PurU"/>
</dbReference>
<sequence>MEGDTLATMPAIVLSLSCPDRPGIVHSVTGVLASAGGNILESQQYGDIDTGQFFLRIEAEIPGTIGDLREPVDELADRFQGRIELAEKDRPLKTIIMASTTSHCLTDLLYEQRMGRLPIEVARVVSNHDKLRPIADFYEAPYTHIPFVKERREEAEAQLMEIVDETGAELIVLARYMQVLSPQLCKRMAGSIINIHHSFLPSFKGARPYQQAHDRGVKLIGATAHYVTEDLDEGPIIEQDVERVSHALSAPDLQAIGEDVERRVLARAVRWHAEDRVLRNGQRTVVFP</sequence>
<keyword evidence="7" id="KW-1185">Reference proteome</keyword>
<evidence type="ECO:0000256" key="3">
    <source>
        <dbReference type="HAMAP-Rule" id="MF_01927"/>
    </source>
</evidence>
<feature type="active site" evidence="3">
    <location>
        <position position="232"/>
    </location>
</feature>
<dbReference type="CDD" id="cd08648">
    <property type="entry name" value="FMT_core_Formyl-FH4-Hydrolase_C"/>
    <property type="match status" value="1"/>
</dbReference>
<evidence type="ECO:0000256" key="1">
    <source>
        <dbReference type="ARBA" id="ARBA00022563"/>
    </source>
</evidence>
<dbReference type="EC" id="3.5.1.10" evidence="3 4"/>
<dbReference type="Gene3D" id="3.40.50.170">
    <property type="entry name" value="Formyl transferase, N-terminal domain"/>
    <property type="match status" value="1"/>
</dbReference>
<dbReference type="Proteomes" id="UP000280344">
    <property type="component" value="Chromosome"/>
</dbReference>
<dbReference type="EMBL" id="CP034593">
    <property type="protein sequence ID" value="AZQ76903.1"/>
    <property type="molecule type" value="Genomic_DNA"/>
</dbReference>
<comment type="catalytic activity">
    <reaction evidence="3">
        <text>(6R)-10-formyltetrahydrofolate + H2O = (6S)-5,6,7,8-tetrahydrofolate + formate + H(+)</text>
        <dbReference type="Rhea" id="RHEA:19833"/>
        <dbReference type="ChEBI" id="CHEBI:15377"/>
        <dbReference type="ChEBI" id="CHEBI:15378"/>
        <dbReference type="ChEBI" id="CHEBI:15740"/>
        <dbReference type="ChEBI" id="CHEBI:57453"/>
        <dbReference type="ChEBI" id="CHEBI:195366"/>
        <dbReference type="EC" id="3.5.1.10"/>
    </reaction>
</comment>
<dbReference type="Pfam" id="PF00551">
    <property type="entry name" value="Formyl_trans_N"/>
    <property type="match status" value="1"/>
</dbReference>
<dbReference type="PANTHER" id="PTHR42706">
    <property type="entry name" value="FORMYLTETRAHYDROFOLATE DEFORMYLASE"/>
    <property type="match status" value="1"/>
</dbReference>
<dbReference type="NCBIfam" id="NF004684">
    <property type="entry name" value="PRK06027.1"/>
    <property type="match status" value="1"/>
</dbReference>
<dbReference type="CDD" id="cd04875">
    <property type="entry name" value="ACT_F4HF-DF"/>
    <property type="match status" value="1"/>
</dbReference>
<dbReference type="InterPro" id="IPR045865">
    <property type="entry name" value="ACT-like_dom_sf"/>
</dbReference>
<dbReference type="UniPathway" id="UPA00074">
    <property type="reaction ID" value="UER00170"/>
</dbReference>
<evidence type="ECO:0000313" key="6">
    <source>
        <dbReference type="EMBL" id="AZQ76903.1"/>
    </source>
</evidence>
<name>A0A3S9PWZ5_9ACTO</name>
<comment type="function">
    <text evidence="3">Catalyzes the hydrolysis of 10-formyltetrahydrofolate (formyl-FH4) to formate and tetrahydrofolate (FH4).</text>
</comment>
<dbReference type="SUPFAM" id="SSF53328">
    <property type="entry name" value="Formyltransferase"/>
    <property type="match status" value="1"/>
</dbReference>
<dbReference type="AlphaFoldDB" id="A0A3S9PWZ5"/>
<dbReference type="PIRSF" id="PIRSF036480">
    <property type="entry name" value="FormyFH4_hydr"/>
    <property type="match status" value="1"/>
</dbReference>
<dbReference type="Gene3D" id="3.30.70.260">
    <property type="match status" value="1"/>
</dbReference>
<keyword evidence="1 3" id="KW-0554">One-carbon metabolism</keyword>
<proteinExistence type="inferred from homology"/>
<evidence type="ECO:0000313" key="7">
    <source>
        <dbReference type="Proteomes" id="UP000280344"/>
    </source>
</evidence>
<organism evidence="6 7">
    <name type="scientific">Flaviflexus ciconiae</name>
    <dbReference type="NCBI Taxonomy" id="2496867"/>
    <lineage>
        <taxon>Bacteria</taxon>
        <taxon>Bacillati</taxon>
        <taxon>Actinomycetota</taxon>
        <taxon>Actinomycetes</taxon>
        <taxon>Actinomycetales</taxon>
        <taxon>Actinomycetaceae</taxon>
        <taxon>Flaviflexus</taxon>
    </lineage>
</organism>
<dbReference type="InterPro" id="IPR002376">
    <property type="entry name" value="Formyl_transf_N"/>
</dbReference>
<dbReference type="SUPFAM" id="SSF55021">
    <property type="entry name" value="ACT-like"/>
    <property type="match status" value="1"/>
</dbReference>
<gene>
    <name evidence="3 6" type="primary">purU</name>
    <name evidence="6" type="ORF">EJ997_05695</name>
</gene>
<protein>
    <recommendedName>
        <fullName evidence="3 4">Formyltetrahydrofolate deformylase</fullName>
        <ecNumber evidence="3 4">3.5.1.10</ecNumber>
    </recommendedName>
    <alternativeName>
        <fullName evidence="3">Formyl-FH(4) hydrolase</fullName>
    </alternativeName>
</protein>
<keyword evidence="3" id="KW-0658">Purine biosynthesis</keyword>
<evidence type="ECO:0000256" key="4">
    <source>
        <dbReference type="NCBIfam" id="TIGR00655"/>
    </source>
</evidence>
<dbReference type="InterPro" id="IPR002912">
    <property type="entry name" value="ACT_dom"/>
</dbReference>
<dbReference type="GO" id="GO:0008864">
    <property type="term" value="F:formyltetrahydrofolate deformylase activity"/>
    <property type="evidence" value="ECO:0007669"/>
    <property type="project" value="UniProtKB-UniRule"/>
</dbReference>
<dbReference type="InterPro" id="IPR044074">
    <property type="entry name" value="PurU_ACT"/>
</dbReference>
<dbReference type="InterPro" id="IPR036477">
    <property type="entry name" value="Formyl_transf_N_sf"/>
</dbReference>
<reference evidence="6 7" key="1">
    <citation type="submission" date="2018-12" db="EMBL/GenBank/DDBJ databases">
        <title>Complete genome sequence of Flaviflexus sp. H23T48.</title>
        <authorList>
            <person name="Bae J.-W."/>
            <person name="Lee J.-Y."/>
        </authorList>
    </citation>
    <scope>NUCLEOTIDE SEQUENCE [LARGE SCALE GENOMIC DNA]</scope>
    <source>
        <strain evidence="6 7">H23T48</strain>
    </source>
</reference>
<dbReference type="NCBIfam" id="TIGR00655">
    <property type="entry name" value="PurU"/>
    <property type="match status" value="1"/>
</dbReference>
<dbReference type="KEGG" id="flh:EJ997_05695"/>
<dbReference type="GO" id="GO:0006730">
    <property type="term" value="P:one-carbon metabolic process"/>
    <property type="evidence" value="ECO:0007669"/>
    <property type="project" value="UniProtKB-KW"/>
</dbReference>
<comment type="similarity">
    <text evidence="3">Belongs to the PurU family.</text>
</comment>
<evidence type="ECO:0000256" key="2">
    <source>
        <dbReference type="ARBA" id="ARBA00022801"/>
    </source>
</evidence>
<comment type="pathway">
    <text evidence="3">Purine metabolism; IMP biosynthesis via de novo pathway; formate from 10-formyl-5,6,7,8-tetrahydrofolate: step 1/1.</text>
</comment>
<dbReference type="Pfam" id="PF01842">
    <property type="entry name" value="ACT"/>
    <property type="match status" value="1"/>
</dbReference>
<feature type="domain" description="ACT" evidence="5">
    <location>
        <begin position="13"/>
        <end position="97"/>
    </location>
</feature>
<dbReference type="PANTHER" id="PTHR42706:SF1">
    <property type="entry name" value="FORMYLTETRAHYDROFOLATE DEFORMYLASE 2, MITOCHONDRIAL"/>
    <property type="match status" value="1"/>
</dbReference>
<accession>A0A3S9PWZ5</accession>
<dbReference type="PROSITE" id="PS51671">
    <property type="entry name" value="ACT"/>
    <property type="match status" value="1"/>
</dbReference>
<dbReference type="InterPro" id="IPR041729">
    <property type="entry name" value="Formyl-FH4-Hydrolase_C"/>
</dbReference>
<dbReference type="GO" id="GO:0006189">
    <property type="term" value="P:'de novo' IMP biosynthetic process"/>
    <property type="evidence" value="ECO:0007669"/>
    <property type="project" value="UniProtKB-UniRule"/>
</dbReference>
<dbReference type="PRINTS" id="PR01575">
    <property type="entry name" value="FFH4HYDRLASE"/>
</dbReference>
<dbReference type="HAMAP" id="MF_01927">
    <property type="entry name" value="PurU"/>
    <property type="match status" value="1"/>
</dbReference>